<dbReference type="GO" id="GO:0009313">
    <property type="term" value="P:oligosaccharide catabolic process"/>
    <property type="evidence" value="ECO:0000318"/>
    <property type="project" value="GO_Central"/>
</dbReference>
<feature type="domain" description="GH18" evidence="2">
    <location>
        <begin position="5"/>
        <end position="398"/>
    </location>
</feature>
<dbReference type="EMBL" id="GL870970">
    <property type="protein sequence ID" value="EGC38717.1"/>
    <property type="molecule type" value="Genomic_DNA"/>
</dbReference>
<dbReference type="PROSITE" id="PS51910">
    <property type="entry name" value="GH18_2"/>
    <property type="match status" value="1"/>
</dbReference>
<keyword evidence="4" id="KW-1185">Reference proteome</keyword>
<dbReference type="Gene3D" id="3.20.20.80">
    <property type="entry name" value="Glycosidases"/>
    <property type="match status" value="1"/>
</dbReference>
<name>F0ZBB5_DICPU</name>
<dbReference type="GO" id="GO:0008061">
    <property type="term" value="F:chitin binding"/>
    <property type="evidence" value="ECO:0007669"/>
    <property type="project" value="InterPro"/>
</dbReference>
<dbReference type="VEuPathDB" id="AmoebaDB:DICPUDRAFT_75666"/>
<feature type="chain" id="PRO_5003264998" description="GH18 domain-containing protein" evidence="1">
    <location>
        <begin position="21"/>
        <end position="398"/>
    </location>
</feature>
<gene>
    <name evidence="3" type="ORF">DICPUDRAFT_75666</name>
</gene>
<dbReference type="RefSeq" id="XP_003284708.1">
    <property type="nucleotide sequence ID" value="XM_003284660.1"/>
</dbReference>
<dbReference type="KEGG" id="dpp:DICPUDRAFT_75666"/>
<accession>F0ZBB5</accession>
<dbReference type="eggNOG" id="KOG2806">
    <property type="taxonomic scope" value="Eukaryota"/>
</dbReference>
<organism evidence="3 4">
    <name type="scientific">Dictyostelium purpureum</name>
    <name type="common">Slime mold</name>
    <dbReference type="NCBI Taxonomy" id="5786"/>
    <lineage>
        <taxon>Eukaryota</taxon>
        <taxon>Amoebozoa</taxon>
        <taxon>Evosea</taxon>
        <taxon>Eumycetozoa</taxon>
        <taxon>Dictyostelia</taxon>
        <taxon>Dictyosteliales</taxon>
        <taxon>Dictyosteliaceae</taxon>
        <taxon>Dictyostelium</taxon>
    </lineage>
</organism>
<dbReference type="PANTHER" id="PTHR46290:SF5">
    <property type="entry name" value="GH18 DOMAIN-CONTAINING PROTEIN"/>
    <property type="match status" value="1"/>
</dbReference>
<dbReference type="Proteomes" id="UP000001064">
    <property type="component" value="Unassembled WGS sequence"/>
</dbReference>
<dbReference type="SUPFAM" id="SSF51445">
    <property type="entry name" value="(Trans)glycosidases"/>
    <property type="match status" value="1"/>
</dbReference>
<protein>
    <recommendedName>
        <fullName evidence="2">GH18 domain-containing protein</fullName>
    </recommendedName>
</protein>
<keyword evidence="1" id="KW-0732">Signal</keyword>
<dbReference type="GeneID" id="10506690"/>
<dbReference type="InterPro" id="IPR017853">
    <property type="entry name" value="GH"/>
</dbReference>
<evidence type="ECO:0000313" key="3">
    <source>
        <dbReference type="EMBL" id="EGC38717.1"/>
    </source>
</evidence>
<dbReference type="SMART" id="SM00636">
    <property type="entry name" value="Glyco_18"/>
    <property type="match status" value="1"/>
</dbReference>
<evidence type="ECO:0000313" key="4">
    <source>
        <dbReference type="Proteomes" id="UP000001064"/>
    </source>
</evidence>
<dbReference type="InterPro" id="IPR001223">
    <property type="entry name" value="Glyco_hydro18_cat"/>
</dbReference>
<dbReference type="Pfam" id="PF00704">
    <property type="entry name" value="Glyco_hydro_18"/>
    <property type="match status" value="1"/>
</dbReference>
<sequence>MKKNFIIIIFLILFFLHIIADTVDEEDPCKDIDLRKPIKKKKGKIFYAYVRTPYCSNYTYFATDPSFKWSSIDVIATYNVNYDKRISCLAHKHNVRVEFIFEEGHFCREHTIDNDCPYDQDKIKSSLPNIMKKLQENYVDGISLDFEYNPNGNLYGSNGGYASLSKKIREYLDSINENYSLSSALALNPNANLRNQMVDIATYHDYLVVMSYDLYGYTKIGNSVTKSPVTKYSIRENIRAAYMDRLINKTLINKVIVALPLYGYAKRCKKDIIGIFTDNCIIDDEERPMNIGVNTIHHYLNSADHLSAGVFWNEDSKTVYSNFALNGDVYQVVYDNPFSTYLKLKDIGLGGSGVWAIDHLIGLPQPIVEAWYTTFEKINIGDQYIFWPEQFKSTHKMN</sequence>
<reference evidence="4" key="1">
    <citation type="journal article" date="2011" name="Genome Biol.">
        <title>Comparative genomics of the social amoebae Dictyostelium discoideum and Dictyostelium purpureum.</title>
        <authorList>
            <consortium name="US DOE Joint Genome Institute (JGI-PGF)"/>
            <person name="Sucgang R."/>
            <person name="Kuo A."/>
            <person name="Tian X."/>
            <person name="Salerno W."/>
            <person name="Parikh A."/>
            <person name="Feasley C.L."/>
            <person name="Dalin E."/>
            <person name="Tu H."/>
            <person name="Huang E."/>
            <person name="Barry K."/>
            <person name="Lindquist E."/>
            <person name="Shapiro H."/>
            <person name="Bruce D."/>
            <person name="Schmutz J."/>
            <person name="Salamov A."/>
            <person name="Fey P."/>
            <person name="Gaudet P."/>
            <person name="Anjard C."/>
            <person name="Babu M.M."/>
            <person name="Basu S."/>
            <person name="Bushmanova Y."/>
            <person name="van der Wel H."/>
            <person name="Katoh-Kurasawa M."/>
            <person name="Dinh C."/>
            <person name="Coutinho P.M."/>
            <person name="Saito T."/>
            <person name="Elias M."/>
            <person name="Schaap P."/>
            <person name="Kay R.R."/>
            <person name="Henrissat B."/>
            <person name="Eichinger L."/>
            <person name="Rivero F."/>
            <person name="Putnam N.H."/>
            <person name="West C.M."/>
            <person name="Loomis W.F."/>
            <person name="Chisholm R.L."/>
            <person name="Shaulsky G."/>
            <person name="Strassmann J.E."/>
            <person name="Queller D.C."/>
            <person name="Kuspa A."/>
            <person name="Grigoriev I.V."/>
        </authorList>
    </citation>
    <scope>NUCLEOTIDE SEQUENCE [LARGE SCALE GENOMIC DNA]</scope>
    <source>
        <strain evidence="4">QSDP1</strain>
    </source>
</reference>
<feature type="signal peptide" evidence="1">
    <location>
        <begin position="1"/>
        <end position="20"/>
    </location>
</feature>
<proteinExistence type="predicted"/>
<dbReference type="InParanoid" id="F0ZBB5"/>
<evidence type="ECO:0000259" key="2">
    <source>
        <dbReference type="PROSITE" id="PS51910"/>
    </source>
</evidence>
<dbReference type="InterPro" id="IPR029070">
    <property type="entry name" value="Chitinase_insertion_sf"/>
</dbReference>
<dbReference type="AlphaFoldDB" id="F0ZBB5"/>
<dbReference type="STRING" id="5786.F0ZBB5"/>
<dbReference type="InterPro" id="IPR011583">
    <property type="entry name" value="Chitinase_II/V-like_cat"/>
</dbReference>
<dbReference type="PANTHER" id="PTHR46290">
    <property type="entry name" value="DI-N-ACETYLCHITOBIASE"/>
    <property type="match status" value="1"/>
</dbReference>
<dbReference type="InterPro" id="IPR051887">
    <property type="entry name" value="GH18_Domain-Containing"/>
</dbReference>
<dbReference type="Gene3D" id="3.10.50.10">
    <property type="match status" value="1"/>
</dbReference>
<evidence type="ECO:0000256" key="1">
    <source>
        <dbReference type="SAM" id="SignalP"/>
    </source>
</evidence>
<dbReference type="OrthoDB" id="73875at2759"/>